<dbReference type="GO" id="GO:0006914">
    <property type="term" value="P:autophagy"/>
    <property type="evidence" value="ECO:0007669"/>
    <property type="project" value="TreeGrafter"/>
</dbReference>
<feature type="signal peptide" evidence="1">
    <location>
        <begin position="1"/>
        <end position="19"/>
    </location>
</feature>
<keyword evidence="3" id="KW-1185">Reference proteome</keyword>
<dbReference type="PANTHER" id="PTHR12894:SF43">
    <property type="entry name" value="VACUOLAR SORTING PROTEIN 3"/>
    <property type="match status" value="1"/>
</dbReference>
<gene>
    <name evidence="2" type="ORF">RJT34_13180</name>
</gene>
<evidence type="ECO:0000313" key="2">
    <source>
        <dbReference type="EMBL" id="KAK7302294.1"/>
    </source>
</evidence>
<dbReference type="Proteomes" id="UP001359559">
    <property type="component" value="Unassembled WGS sequence"/>
</dbReference>
<evidence type="ECO:0000313" key="3">
    <source>
        <dbReference type="Proteomes" id="UP001359559"/>
    </source>
</evidence>
<dbReference type="EMBL" id="JAYKXN010000003">
    <property type="protein sequence ID" value="KAK7302294.1"/>
    <property type="molecule type" value="Genomic_DNA"/>
</dbReference>
<organism evidence="2 3">
    <name type="scientific">Clitoria ternatea</name>
    <name type="common">Butterfly pea</name>
    <dbReference type="NCBI Taxonomy" id="43366"/>
    <lineage>
        <taxon>Eukaryota</taxon>
        <taxon>Viridiplantae</taxon>
        <taxon>Streptophyta</taxon>
        <taxon>Embryophyta</taxon>
        <taxon>Tracheophyta</taxon>
        <taxon>Spermatophyta</taxon>
        <taxon>Magnoliopsida</taxon>
        <taxon>eudicotyledons</taxon>
        <taxon>Gunneridae</taxon>
        <taxon>Pentapetalae</taxon>
        <taxon>rosids</taxon>
        <taxon>fabids</taxon>
        <taxon>Fabales</taxon>
        <taxon>Fabaceae</taxon>
        <taxon>Papilionoideae</taxon>
        <taxon>50 kb inversion clade</taxon>
        <taxon>NPAAA clade</taxon>
        <taxon>indigoferoid/millettioid clade</taxon>
        <taxon>Phaseoleae</taxon>
        <taxon>Clitoria</taxon>
    </lineage>
</organism>
<dbReference type="AlphaFoldDB" id="A0AAN9JQ61"/>
<dbReference type="PANTHER" id="PTHR12894">
    <property type="entry name" value="CNH DOMAIN CONTAINING"/>
    <property type="match status" value="1"/>
</dbReference>
<evidence type="ECO:0008006" key="4">
    <source>
        <dbReference type="Google" id="ProtNLM"/>
    </source>
</evidence>
<feature type="chain" id="PRO_5042838553" description="Cyclotide" evidence="1">
    <location>
        <begin position="20"/>
        <end position="123"/>
    </location>
</feature>
<protein>
    <recommendedName>
        <fullName evidence="4">Cyclotide</fullName>
    </recommendedName>
</protein>
<evidence type="ECO:0000256" key="1">
    <source>
        <dbReference type="SAM" id="SignalP"/>
    </source>
</evidence>
<proteinExistence type="predicted"/>
<keyword evidence="1" id="KW-0732">Signal</keyword>
<dbReference type="GO" id="GO:0016020">
    <property type="term" value="C:membrane"/>
    <property type="evidence" value="ECO:0007669"/>
    <property type="project" value="TreeGrafter"/>
</dbReference>
<dbReference type="InterPro" id="IPR032914">
    <property type="entry name" value="Vam6/VPS39/TRAP1"/>
</dbReference>
<comment type="caution">
    <text evidence="2">The sequence shown here is derived from an EMBL/GenBank/DDBJ whole genome shotgun (WGS) entry which is preliminary data.</text>
</comment>
<accession>A0AAN9JQ61</accession>
<dbReference type="GO" id="GO:0005737">
    <property type="term" value="C:cytoplasm"/>
    <property type="evidence" value="ECO:0007669"/>
    <property type="project" value="TreeGrafter"/>
</dbReference>
<reference evidence="2 3" key="1">
    <citation type="submission" date="2024-01" db="EMBL/GenBank/DDBJ databases">
        <title>The genomes of 5 underutilized Papilionoideae crops provide insights into root nodulation and disease resistance.</title>
        <authorList>
            <person name="Yuan L."/>
        </authorList>
    </citation>
    <scope>NUCLEOTIDE SEQUENCE [LARGE SCALE GENOMIC DNA]</scope>
    <source>
        <strain evidence="2">LY-2023</strain>
        <tissue evidence="2">Leaf</tissue>
    </source>
</reference>
<sequence length="123" mass="13877">MKLTIYFVATLYALSLVKSAIEAFESENMSENLDSGNIEAKALANTIFETPIREILQIFLQSSDLYDLEEVLDLIEGSELWLIEMYLDPQAGKDPMFTAVVRLLHNHGESLDPLQVLEVLNSQ</sequence>
<dbReference type="GO" id="GO:0034058">
    <property type="term" value="P:endosomal vesicle fusion"/>
    <property type="evidence" value="ECO:0007669"/>
    <property type="project" value="TreeGrafter"/>
</dbReference>
<name>A0AAN9JQ61_CLITE</name>